<sequence length="77" mass="8614">MRTKQTALLAWLKTATDAQIQRTGTTRGYLRQIGYGNKIASPEVAAALERETEGSVKRQALRPEDWSRIWPELASVA</sequence>
<name>A0A5R8ZQ80_PSENT</name>
<gene>
    <name evidence="1" type="ORF">FEA48_30640</name>
</gene>
<comment type="caution">
    <text evidence="1">The sequence shown here is derived from an EMBL/GenBank/DDBJ whole genome shotgun (WGS) entry which is preliminary data.</text>
</comment>
<evidence type="ECO:0000313" key="1">
    <source>
        <dbReference type="EMBL" id="TLP68213.1"/>
    </source>
</evidence>
<accession>A0A5R8ZQ80</accession>
<dbReference type="Proteomes" id="UP000307510">
    <property type="component" value="Unassembled WGS sequence"/>
</dbReference>
<dbReference type="Gene3D" id="1.10.260.40">
    <property type="entry name" value="lambda repressor-like DNA-binding domains"/>
    <property type="match status" value="1"/>
</dbReference>
<dbReference type="GO" id="GO:0003677">
    <property type="term" value="F:DNA binding"/>
    <property type="evidence" value="ECO:0007669"/>
    <property type="project" value="InterPro"/>
</dbReference>
<protein>
    <submittedName>
        <fullName evidence="1">Helix-turn-helix domain-containing protein</fullName>
    </submittedName>
</protein>
<proteinExistence type="predicted"/>
<dbReference type="InterPro" id="IPR010982">
    <property type="entry name" value="Lambda_DNA-bd_dom_sf"/>
</dbReference>
<organism evidence="1 2">
    <name type="scientific">Pseudomonas nitroreducens</name>
    <dbReference type="NCBI Taxonomy" id="46680"/>
    <lineage>
        <taxon>Bacteria</taxon>
        <taxon>Pseudomonadati</taxon>
        <taxon>Pseudomonadota</taxon>
        <taxon>Gammaproteobacteria</taxon>
        <taxon>Pseudomonadales</taxon>
        <taxon>Pseudomonadaceae</taxon>
        <taxon>Pseudomonas</taxon>
    </lineage>
</organism>
<dbReference type="EMBL" id="VASG01000014">
    <property type="protein sequence ID" value="TLP68213.1"/>
    <property type="molecule type" value="Genomic_DNA"/>
</dbReference>
<dbReference type="AlphaFoldDB" id="A0A5R8ZQ80"/>
<reference evidence="1 2" key="1">
    <citation type="submission" date="2019-05" db="EMBL/GenBank/DDBJ databases">
        <authorList>
            <person name="Moore K."/>
            <person name="O'Neill P."/>
            <person name="Farbos A."/>
            <person name="Studholme D.J."/>
        </authorList>
    </citation>
    <scope>NUCLEOTIDE SEQUENCE [LARGE SCALE GENOMIC DNA]</scope>
    <source>
        <strain evidence="1 2">DSM 9128</strain>
    </source>
</reference>
<dbReference type="RefSeq" id="WP_138217152.1">
    <property type="nucleotide sequence ID" value="NZ_VASG01000014.1"/>
</dbReference>
<evidence type="ECO:0000313" key="2">
    <source>
        <dbReference type="Proteomes" id="UP000307510"/>
    </source>
</evidence>
<reference evidence="2" key="2">
    <citation type="submission" date="2019-06" db="EMBL/GenBank/DDBJ databases">
        <title>AzeR, a transcriptional regulator that responds to azelaic acid in Pseudomonas nitroreducens.</title>
        <authorList>
            <person name="Bez C."/>
            <person name="Javvadi S.G."/>
            <person name="Bertani I."/>
            <person name="Devescovi G."/>
            <person name="Studholme D.J."/>
            <person name="Geller A."/>
            <person name="Levy A."/>
            <person name="Venturi V."/>
        </authorList>
    </citation>
    <scope>NUCLEOTIDE SEQUENCE [LARGE SCALE GENOMIC DNA]</scope>
    <source>
        <strain evidence="2">DSM 9128</strain>
    </source>
</reference>